<dbReference type="InterPro" id="IPR036439">
    <property type="entry name" value="Dockerin_dom_sf"/>
</dbReference>
<keyword evidence="3" id="KW-1185">Reference proteome</keyword>
<evidence type="ECO:0000313" key="3">
    <source>
        <dbReference type="Proteomes" id="UP000317909"/>
    </source>
</evidence>
<evidence type="ECO:0008006" key="4">
    <source>
        <dbReference type="Google" id="ProtNLM"/>
    </source>
</evidence>
<dbReference type="InterPro" id="IPR036691">
    <property type="entry name" value="Endo/exonu/phosph_ase_sf"/>
</dbReference>
<dbReference type="AlphaFoldDB" id="A0A517TT21"/>
<dbReference type="OrthoDB" id="287716at2"/>
<evidence type="ECO:0000313" key="2">
    <source>
        <dbReference type="EMBL" id="QDT71519.1"/>
    </source>
</evidence>
<dbReference type="Gene3D" id="3.60.10.10">
    <property type="entry name" value="Endonuclease/exonuclease/phosphatase"/>
    <property type="match status" value="1"/>
</dbReference>
<protein>
    <recommendedName>
        <fullName evidence="4">Endonuclease/Exonuclease/phosphatase family protein</fullName>
    </recommendedName>
</protein>
<dbReference type="KEGG" id="llh:I41_06770"/>
<accession>A0A517TT21</accession>
<dbReference type="InterPro" id="IPR018247">
    <property type="entry name" value="EF_Hand_1_Ca_BS"/>
</dbReference>
<dbReference type="RefSeq" id="WP_145430853.1">
    <property type="nucleotide sequence ID" value="NZ_CP036339.1"/>
</dbReference>
<evidence type="ECO:0000256" key="1">
    <source>
        <dbReference type="SAM" id="SignalP"/>
    </source>
</evidence>
<dbReference type="Proteomes" id="UP000317909">
    <property type="component" value="Chromosome"/>
</dbReference>
<organism evidence="2 3">
    <name type="scientific">Lacipirellula limnantheis</name>
    <dbReference type="NCBI Taxonomy" id="2528024"/>
    <lineage>
        <taxon>Bacteria</taxon>
        <taxon>Pseudomonadati</taxon>
        <taxon>Planctomycetota</taxon>
        <taxon>Planctomycetia</taxon>
        <taxon>Pirellulales</taxon>
        <taxon>Lacipirellulaceae</taxon>
        <taxon>Lacipirellula</taxon>
    </lineage>
</organism>
<gene>
    <name evidence="2" type="ORF">I41_06770</name>
</gene>
<feature type="signal peptide" evidence="1">
    <location>
        <begin position="1"/>
        <end position="26"/>
    </location>
</feature>
<sequence precursor="true">MNLQRRRLLWCAAVACTPLLCSARLAHGQLRIVSYNTLTAENPGVQTARPTAATVLEAIGLQSVNGIAKPIDVMLLQEQYTTEISTQSFVDVLNGIYGPGTYARSTLNALASDFSLRRGGGPAMLYNTTTVQLINELRFGTVNGSNQARSAMRYQLRPVGYDASADFYAYSDHYKAGDTADDQTRRNIEAVAVRNNANALGEGAHLIFAGDYNIQSSGEAMFQTLVAPGAGQANDPLNASGTPGSPVTWRDNSAYKAIHTQDPDGPMDDRFDFQLVSGEMLDGEGMSIVLNSYRTFGNNGTHSLNGAITTGSGASAAVLSALRSNSDHLPVVADYQLPAKMGVELAAVPPIVTLGASISLDVTVSNIASVVAAIGADELDYTLSVSGDLFGGAVGIDLALGGGNVHQVTLSTATPGIKSGVLTVTSTSQGAANALQTFPVQFEVAAPFLAADFNENGFVDGVDLATWQTNFGLAEGATKSVGDANLDGAVDGNDYLLWQREFDAAASSVASASVPEPAAAAMVLLGMALVMRRRR</sequence>
<name>A0A517TT21_9BACT</name>
<proteinExistence type="predicted"/>
<dbReference type="PROSITE" id="PS00018">
    <property type="entry name" value="EF_HAND_1"/>
    <property type="match status" value="1"/>
</dbReference>
<keyword evidence="1" id="KW-0732">Signal</keyword>
<dbReference type="GO" id="GO:0000272">
    <property type="term" value="P:polysaccharide catabolic process"/>
    <property type="evidence" value="ECO:0007669"/>
    <property type="project" value="InterPro"/>
</dbReference>
<feature type="chain" id="PRO_5022137614" description="Endonuclease/Exonuclease/phosphatase family protein" evidence="1">
    <location>
        <begin position="27"/>
        <end position="535"/>
    </location>
</feature>
<dbReference type="Gene3D" id="1.10.1330.10">
    <property type="entry name" value="Dockerin domain"/>
    <property type="match status" value="1"/>
</dbReference>
<reference evidence="2 3" key="1">
    <citation type="submission" date="2019-02" db="EMBL/GenBank/DDBJ databases">
        <title>Deep-cultivation of Planctomycetes and their phenomic and genomic characterization uncovers novel biology.</title>
        <authorList>
            <person name="Wiegand S."/>
            <person name="Jogler M."/>
            <person name="Boedeker C."/>
            <person name="Pinto D."/>
            <person name="Vollmers J."/>
            <person name="Rivas-Marin E."/>
            <person name="Kohn T."/>
            <person name="Peeters S.H."/>
            <person name="Heuer A."/>
            <person name="Rast P."/>
            <person name="Oberbeckmann S."/>
            <person name="Bunk B."/>
            <person name="Jeske O."/>
            <person name="Meyerdierks A."/>
            <person name="Storesund J.E."/>
            <person name="Kallscheuer N."/>
            <person name="Luecker S."/>
            <person name="Lage O.M."/>
            <person name="Pohl T."/>
            <person name="Merkel B.J."/>
            <person name="Hornburger P."/>
            <person name="Mueller R.-W."/>
            <person name="Bruemmer F."/>
            <person name="Labrenz M."/>
            <person name="Spormann A.M."/>
            <person name="Op den Camp H."/>
            <person name="Overmann J."/>
            <person name="Amann R."/>
            <person name="Jetten M.S.M."/>
            <person name="Mascher T."/>
            <person name="Medema M.H."/>
            <person name="Devos D.P."/>
            <person name="Kaster A.-K."/>
            <person name="Ovreas L."/>
            <person name="Rohde M."/>
            <person name="Galperin M.Y."/>
            <person name="Jogler C."/>
        </authorList>
    </citation>
    <scope>NUCLEOTIDE SEQUENCE [LARGE SCALE GENOMIC DNA]</scope>
    <source>
        <strain evidence="2 3">I41</strain>
    </source>
</reference>
<dbReference type="EMBL" id="CP036339">
    <property type="protein sequence ID" value="QDT71519.1"/>
    <property type="molecule type" value="Genomic_DNA"/>
</dbReference>
<dbReference type="SUPFAM" id="SSF56219">
    <property type="entry name" value="DNase I-like"/>
    <property type="match status" value="1"/>
</dbReference>